<dbReference type="HOGENOM" id="CLU_2084628_0_0_1"/>
<organism evidence="1 2">
    <name type="scientific">Cochliobolus heterostrophus (strain C5 / ATCC 48332 / race O)</name>
    <name type="common">Southern corn leaf blight fungus</name>
    <name type="synonym">Bipolaris maydis</name>
    <dbReference type="NCBI Taxonomy" id="701091"/>
    <lineage>
        <taxon>Eukaryota</taxon>
        <taxon>Fungi</taxon>
        <taxon>Dikarya</taxon>
        <taxon>Ascomycota</taxon>
        <taxon>Pezizomycotina</taxon>
        <taxon>Dothideomycetes</taxon>
        <taxon>Pleosporomycetidae</taxon>
        <taxon>Pleosporales</taxon>
        <taxon>Pleosporineae</taxon>
        <taxon>Pleosporaceae</taxon>
        <taxon>Bipolaris</taxon>
    </lineage>
</organism>
<evidence type="ECO:0000313" key="1">
    <source>
        <dbReference type="EMBL" id="EMD97875.1"/>
    </source>
</evidence>
<protein>
    <submittedName>
        <fullName evidence="1">Uncharacterized protein</fullName>
    </submittedName>
</protein>
<reference evidence="1 2" key="1">
    <citation type="journal article" date="2012" name="PLoS Pathog.">
        <title>Diverse lifestyles and strategies of plant pathogenesis encoded in the genomes of eighteen Dothideomycetes fungi.</title>
        <authorList>
            <person name="Ohm R.A."/>
            <person name="Feau N."/>
            <person name="Henrissat B."/>
            <person name="Schoch C.L."/>
            <person name="Horwitz B.A."/>
            <person name="Barry K.W."/>
            <person name="Condon B.J."/>
            <person name="Copeland A.C."/>
            <person name="Dhillon B."/>
            <person name="Glaser F."/>
            <person name="Hesse C.N."/>
            <person name="Kosti I."/>
            <person name="LaButti K."/>
            <person name="Lindquist E.A."/>
            <person name="Lucas S."/>
            <person name="Salamov A.A."/>
            <person name="Bradshaw R.E."/>
            <person name="Ciuffetti L."/>
            <person name="Hamelin R.C."/>
            <person name="Kema G.H.J."/>
            <person name="Lawrence C."/>
            <person name="Scott J.A."/>
            <person name="Spatafora J.W."/>
            <person name="Turgeon B.G."/>
            <person name="de Wit P.J.G.M."/>
            <person name="Zhong S."/>
            <person name="Goodwin S.B."/>
            <person name="Grigoriev I.V."/>
        </authorList>
    </citation>
    <scope>NUCLEOTIDE SEQUENCE [LARGE SCALE GENOMIC DNA]</scope>
    <source>
        <strain evidence="2">C5 / ATCC 48332 / race O</strain>
    </source>
</reference>
<gene>
    <name evidence="1" type="ORF">COCHEDRAFT_1125861</name>
</gene>
<sequence>MSYRTHRYPVKRPSRRTLASIGIPDQRDVLAIYLRWARQRYYRVHDAMHQEAPSSAVCTRSPDDALDVHLGGDPANPLPSLQFDAQSLNTDLLGMGSGLDGLDASVLGYPSEIDFIG</sequence>
<accession>M2TK86</accession>
<dbReference type="OMA" id="YPSEIDF"/>
<dbReference type="Proteomes" id="UP000016936">
    <property type="component" value="Unassembled WGS sequence"/>
</dbReference>
<dbReference type="AlphaFoldDB" id="M2TK86"/>
<dbReference type="OrthoDB" id="3780845at2759"/>
<name>M2TK86_COCH5</name>
<evidence type="ECO:0000313" key="2">
    <source>
        <dbReference type="Proteomes" id="UP000016936"/>
    </source>
</evidence>
<proteinExistence type="predicted"/>
<keyword evidence="2" id="KW-1185">Reference proteome</keyword>
<dbReference type="EMBL" id="KB445569">
    <property type="protein sequence ID" value="EMD97875.1"/>
    <property type="molecule type" value="Genomic_DNA"/>
</dbReference>
<reference evidence="2" key="2">
    <citation type="journal article" date="2013" name="PLoS Genet.">
        <title>Comparative genome structure, secondary metabolite, and effector coding capacity across Cochliobolus pathogens.</title>
        <authorList>
            <person name="Condon B.J."/>
            <person name="Leng Y."/>
            <person name="Wu D."/>
            <person name="Bushley K.E."/>
            <person name="Ohm R.A."/>
            <person name="Otillar R."/>
            <person name="Martin J."/>
            <person name="Schackwitz W."/>
            <person name="Grimwood J."/>
            <person name="MohdZainudin N."/>
            <person name="Xue C."/>
            <person name="Wang R."/>
            <person name="Manning V.A."/>
            <person name="Dhillon B."/>
            <person name="Tu Z.J."/>
            <person name="Steffenson B.J."/>
            <person name="Salamov A."/>
            <person name="Sun H."/>
            <person name="Lowry S."/>
            <person name="LaButti K."/>
            <person name="Han J."/>
            <person name="Copeland A."/>
            <person name="Lindquist E."/>
            <person name="Barry K."/>
            <person name="Schmutz J."/>
            <person name="Baker S.E."/>
            <person name="Ciuffetti L.M."/>
            <person name="Grigoriev I.V."/>
            <person name="Zhong S."/>
            <person name="Turgeon B.G."/>
        </authorList>
    </citation>
    <scope>NUCLEOTIDE SEQUENCE [LARGE SCALE GENOMIC DNA]</scope>
    <source>
        <strain evidence="2">C5 / ATCC 48332 / race O</strain>
    </source>
</reference>